<gene>
    <name evidence="3" type="ORF">PECAL_2P01210</name>
</gene>
<sequence>MTSWLVVLAALLRVAAWAPPAARRAPRRVALRAAATEKTDEFTVIGNDGKRVSLSKGEKERVFIDAIQSYYFDGRQVLSDADFDLLKEDLAWEGSEYAVLSRNETRFLGAMGAYSRGEEPIMSDDEFDALKASLKAQGSIVACSTEPRCFLDTGICSVTFTPDRFRGLVLYLPAISVLTLLWTGGTYELISASRGLNPLITLLIGSPLIVSVAQYLTEQVLFKDPFIAQGPCPDCGANNRLFFGDILGVEGFQAEGDVQCSNCKTALKVSRDTLRVSCKKALF</sequence>
<proteinExistence type="predicted"/>
<dbReference type="GO" id="GO:0009535">
    <property type="term" value="C:chloroplast thylakoid membrane"/>
    <property type="evidence" value="ECO:0007669"/>
    <property type="project" value="InterPro"/>
</dbReference>
<dbReference type="Proteomes" id="UP000789595">
    <property type="component" value="Unassembled WGS sequence"/>
</dbReference>
<dbReference type="EMBL" id="CAKKNE010000002">
    <property type="protein sequence ID" value="CAH0367116.1"/>
    <property type="molecule type" value="Genomic_DNA"/>
</dbReference>
<evidence type="ECO:0000256" key="2">
    <source>
        <dbReference type="SAM" id="SignalP"/>
    </source>
</evidence>
<name>A0A8J2SBA7_9STRA</name>
<protein>
    <submittedName>
        <fullName evidence="3">Uncharacterized protein</fullName>
    </submittedName>
</protein>
<keyword evidence="1" id="KW-0812">Transmembrane</keyword>
<accession>A0A8J2SBA7</accession>
<feature type="transmembrane region" description="Helical" evidence="1">
    <location>
        <begin position="165"/>
        <end position="184"/>
    </location>
</feature>
<dbReference type="GO" id="GO:0016730">
    <property type="term" value="F:oxidoreductase activity, acting on iron-sulfur proteins as donors"/>
    <property type="evidence" value="ECO:0007669"/>
    <property type="project" value="InterPro"/>
</dbReference>
<keyword evidence="2" id="KW-0732">Signal</keyword>
<feature type="chain" id="PRO_5035304295" evidence="2">
    <location>
        <begin position="18"/>
        <end position="283"/>
    </location>
</feature>
<organism evidence="3 4">
    <name type="scientific">Pelagomonas calceolata</name>
    <dbReference type="NCBI Taxonomy" id="35677"/>
    <lineage>
        <taxon>Eukaryota</taxon>
        <taxon>Sar</taxon>
        <taxon>Stramenopiles</taxon>
        <taxon>Ochrophyta</taxon>
        <taxon>Pelagophyceae</taxon>
        <taxon>Pelagomonadales</taxon>
        <taxon>Pelagomonadaceae</taxon>
        <taxon>Pelagomonas</taxon>
    </lineage>
</organism>
<dbReference type="InterPro" id="IPR039987">
    <property type="entry name" value="PGRL1"/>
</dbReference>
<evidence type="ECO:0000256" key="1">
    <source>
        <dbReference type="SAM" id="Phobius"/>
    </source>
</evidence>
<dbReference type="AlphaFoldDB" id="A0A8J2SBA7"/>
<reference evidence="3" key="1">
    <citation type="submission" date="2021-11" db="EMBL/GenBank/DDBJ databases">
        <authorList>
            <consortium name="Genoscope - CEA"/>
            <person name="William W."/>
        </authorList>
    </citation>
    <scope>NUCLEOTIDE SEQUENCE</scope>
</reference>
<keyword evidence="1" id="KW-1133">Transmembrane helix</keyword>
<comment type="caution">
    <text evidence="3">The sequence shown here is derived from an EMBL/GenBank/DDBJ whole genome shotgun (WGS) entry which is preliminary data.</text>
</comment>
<dbReference type="GO" id="GO:0009773">
    <property type="term" value="P:photosynthetic electron transport in photosystem I"/>
    <property type="evidence" value="ECO:0007669"/>
    <property type="project" value="InterPro"/>
</dbReference>
<dbReference type="PANTHER" id="PTHR31032">
    <property type="entry name" value="PGR5-LIKE PROTEIN 1B, CHLOROPLASTIC"/>
    <property type="match status" value="1"/>
</dbReference>
<keyword evidence="4" id="KW-1185">Reference proteome</keyword>
<feature type="signal peptide" evidence="2">
    <location>
        <begin position="1"/>
        <end position="17"/>
    </location>
</feature>
<dbReference type="PANTHER" id="PTHR31032:SF1">
    <property type="entry name" value="PGR5-LIKE PROTEIN 1B, CHLOROPLASTIC"/>
    <property type="match status" value="1"/>
</dbReference>
<dbReference type="OrthoDB" id="38589at2759"/>
<keyword evidence="1" id="KW-0472">Membrane</keyword>
<evidence type="ECO:0000313" key="4">
    <source>
        <dbReference type="Proteomes" id="UP000789595"/>
    </source>
</evidence>
<evidence type="ECO:0000313" key="3">
    <source>
        <dbReference type="EMBL" id="CAH0367116.1"/>
    </source>
</evidence>
<feature type="transmembrane region" description="Helical" evidence="1">
    <location>
        <begin position="196"/>
        <end position="216"/>
    </location>
</feature>